<dbReference type="InterPro" id="IPR002559">
    <property type="entry name" value="Transposase_11"/>
</dbReference>
<comment type="caution">
    <text evidence="3">The sequence shown here is derived from an EMBL/GenBank/DDBJ whole genome shotgun (WGS) entry which is preliminary data.</text>
</comment>
<proteinExistence type="predicted"/>
<dbReference type="Proteomes" id="UP001228581">
    <property type="component" value="Unassembled WGS sequence"/>
</dbReference>
<keyword evidence="1" id="KW-0812">Transmembrane</keyword>
<keyword evidence="1" id="KW-1133">Transmembrane helix</keyword>
<protein>
    <submittedName>
        <fullName evidence="3">Transposase</fullName>
    </submittedName>
</protein>
<accession>A0ABT7CFD0</accession>
<keyword evidence="4" id="KW-1185">Reference proteome</keyword>
<name>A0ABT7CFD0_9BACT</name>
<dbReference type="SUPFAM" id="SSF53098">
    <property type="entry name" value="Ribonuclease H-like"/>
    <property type="match status" value="1"/>
</dbReference>
<evidence type="ECO:0000313" key="4">
    <source>
        <dbReference type="Proteomes" id="UP001228581"/>
    </source>
</evidence>
<sequence length="239" mass="27618">MGKETVHLPLKKHLSSVSLTGYFTNWIKPAPGQEIYCLADREFGSKDWFGILIESKIHFCVRLKKNALLRTKPESKAVALYTLFENKSGFTSRAKLTFKQPVYVYGTCLYVSGHQLANGEYFIVGTDIYRRDWASIYQNRWQIETLFSAFKSRGFNLESCRVNAAKRTKTLLFVLAIGLIWAVQTGSWLIEQGKRIPMKKLKDGKKQKWKSIFRWGLDQLQNILLNNLDFKHVIDLCPV</sequence>
<reference evidence="3 4" key="1">
    <citation type="submission" date="2023-05" db="EMBL/GenBank/DDBJ databases">
        <authorList>
            <person name="Zhang X."/>
        </authorList>
    </citation>
    <scope>NUCLEOTIDE SEQUENCE [LARGE SCALE GENOMIC DNA]</scope>
    <source>
        <strain evidence="3 4">DM2B3-1</strain>
    </source>
</reference>
<gene>
    <name evidence="3" type="ORF">QNI19_05880</name>
</gene>
<evidence type="ECO:0000259" key="2">
    <source>
        <dbReference type="Pfam" id="PF01609"/>
    </source>
</evidence>
<keyword evidence="1" id="KW-0472">Membrane</keyword>
<dbReference type="Pfam" id="PF01609">
    <property type="entry name" value="DDE_Tnp_1"/>
    <property type="match status" value="1"/>
</dbReference>
<dbReference type="RefSeq" id="WP_313993306.1">
    <property type="nucleotide sequence ID" value="NZ_JASJOT010000002.1"/>
</dbReference>
<organism evidence="3 4">
    <name type="scientific">Xanthocytophaga flava</name>
    <dbReference type="NCBI Taxonomy" id="3048013"/>
    <lineage>
        <taxon>Bacteria</taxon>
        <taxon>Pseudomonadati</taxon>
        <taxon>Bacteroidota</taxon>
        <taxon>Cytophagia</taxon>
        <taxon>Cytophagales</taxon>
        <taxon>Rhodocytophagaceae</taxon>
        <taxon>Xanthocytophaga</taxon>
    </lineage>
</organism>
<dbReference type="EMBL" id="JASJOT010000002">
    <property type="protein sequence ID" value="MDJ1492450.1"/>
    <property type="molecule type" value="Genomic_DNA"/>
</dbReference>
<dbReference type="InterPro" id="IPR012337">
    <property type="entry name" value="RNaseH-like_sf"/>
</dbReference>
<feature type="transmembrane region" description="Helical" evidence="1">
    <location>
        <begin position="170"/>
        <end position="190"/>
    </location>
</feature>
<evidence type="ECO:0000313" key="3">
    <source>
        <dbReference type="EMBL" id="MDJ1492450.1"/>
    </source>
</evidence>
<feature type="domain" description="Transposase IS4-like" evidence="2">
    <location>
        <begin position="25"/>
        <end position="177"/>
    </location>
</feature>
<evidence type="ECO:0000256" key="1">
    <source>
        <dbReference type="SAM" id="Phobius"/>
    </source>
</evidence>